<evidence type="ECO:0000313" key="2">
    <source>
        <dbReference type="Proteomes" id="UP000824469"/>
    </source>
</evidence>
<feature type="non-terminal residue" evidence="1">
    <location>
        <position position="1"/>
    </location>
</feature>
<keyword evidence="2" id="KW-1185">Reference proteome</keyword>
<evidence type="ECO:0000313" key="1">
    <source>
        <dbReference type="EMBL" id="KAH9291070.1"/>
    </source>
</evidence>
<sequence>SYGIILGMDWLSAHRPRVDYFHKTIACIDDLGVESMISGVRRLISIHIIFAMQLKRCAQRGCQLYPIM</sequence>
<dbReference type="AlphaFoldDB" id="A0AA38F6S3"/>
<proteinExistence type="predicted"/>
<gene>
    <name evidence="1" type="ORF">KI387_044641</name>
</gene>
<name>A0AA38F6S3_TAXCH</name>
<protein>
    <recommendedName>
        <fullName evidence="3">Reverse transcriptase domain-containing protein</fullName>
    </recommendedName>
</protein>
<dbReference type="Proteomes" id="UP000824469">
    <property type="component" value="Unassembled WGS sequence"/>
</dbReference>
<accession>A0AA38F6S3</accession>
<feature type="non-terminal residue" evidence="1">
    <location>
        <position position="68"/>
    </location>
</feature>
<evidence type="ECO:0008006" key="3">
    <source>
        <dbReference type="Google" id="ProtNLM"/>
    </source>
</evidence>
<reference evidence="1 2" key="1">
    <citation type="journal article" date="2021" name="Nat. Plants">
        <title>The Taxus genome provides insights into paclitaxel biosynthesis.</title>
        <authorList>
            <person name="Xiong X."/>
            <person name="Gou J."/>
            <person name="Liao Q."/>
            <person name="Li Y."/>
            <person name="Zhou Q."/>
            <person name="Bi G."/>
            <person name="Li C."/>
            <person name="Du R."/>
            <person name="Wang X."/>
            <person name="Sun T."/>
            <person name="Guo L."/>
            <person name="Liang H."/>
            <person name="Lu P."/>
            <person name="Wu Y."/>
            <person name="Zhang Z."/>
            <person name="Ro D.K."/>
            <person name="Shang Y."/>
            <person name="Huang S."/>
            <person name="Yan J."/>
        </authorList>
    </citation>
    <scope>NUCLEOTIDE SEQUENCE [LARGE SCALE GENOMIC DNA]</scope>
    <source>
        <strain evidence="1">Ta-2019</strain>
    </source>
</reference>
<organism evidence="1 2">
    <name type="scientific">Taxus chinensis</name>
    <name type="common">Chinese yew</name>
    <name type="synonym">Taxus wallichiana var. chinensis</name>
    <dbReference type="NCBI Taxonomy" id="29808"/>
    <lineage>
        <taxon>Eukaryota</taxon>
        <taxon>Viridiplantae</taxon>
        <taxon>Streptophyta</taxon>
        <taxon>Embryophyta</taxon>
        <taxon>Tracheophyta</taxon>
        <taxon>Spermatophyta</taxon>
        <taxon>Pinopsida</taxon>
        <taxon>Pinidae</taxon>
        <taxon>Conifers II</taxon>
        <taxon>Cupressales</taxon>
        <taxon>Taxaceae</taxon>
        <taxon>Taxus</taxon>
    </lineage>
</organism>
<dbReference type="EMBL" id="JAHRHJ020003813">
    <property type="protein sequence ID" value="KAH9291070.1"/>
    <property type="molecule type" value="Genomic_DNA"/>
</dbReference>
<comment type="caution">
    <text evidence="1">The sequence shown here is derived from an EMBL/GenBank/DDBJ whole genome shotgun (WGS) entry which is preliminary data.</text>
</comment>